<dbReference type="InterPro" id="IPR029069">
    <property type="entry name" value="HotDog_dom_sf"/>
</dbReference>
<dbReference type="EMBL" id="DSIY01000142">
    <property type="protein sequence ID" value="HEG90931.1"/>
    <property type="molecule type" value="Genomic_DNA"/>
</dbReference>
<keyword evidence="2" id="KW-0378">Hydrolase</keyword>
<proteinExistence type="inferred from homology"/>
<dbReference type="InterPro" id="IPR050563">
    <property type="entry name" value="4-hydroxybenzoyl-CoA_TE"/>
</dbReference>
<gene>
    <name evidence="3" type="ORF">ENP34_05770</name>
</gene>
<sequence>MPAGLGALATHRLVRWGKDARSPRLGLRCSGRARPGRGERRSDVGVREAVVPFEVLWGDADPSGLIYYPSVFRYVAQAESALYRQLGYTVRAMIAEGFANPRAHVEADFRKPLWVHDTGTCRVWVGRVGNSSVRLDFALTKNGDDEPAVTGHLVMVFVDPEAIRPIPVPEVLRRAFGADEGTGDDRFMPGSP</sequence>
<dbReference type="Gene3D" id="3.10.129.10">
    <property type="entry name" value="Hotdog Thioesterase"/>
    <property type="match status" value="1"/>
</dbReference>
<comment type="caution">
    <text evidence="3">The sequence shown here is derived from an EMBL/GenBank/DDBJ whole genome shotgun (WGS) entry which is preliminary data.</text>
</comment>
<comment type="similarity">
    <text evidence="1">Belongs to the 4-hydroxybenzoyl-CoA thioesterase family.</text>
</comment>
<dbReference type="AlphaFoldDB" id="A0A831TEJ5"/>
<protein>
    <submittedName>
        <fullName evidence="3">Acyl-CoA thioesterase</fullName>
    </submittedName>
</protein>
<dbReference type="CDD" id="cd00586">
    <property type="entry name" value="4HBT"/>
    <property type="match status" value="1"/>
</dbReference>
<dbReference type="PANTHER" id="PTHR31793:SF27">
    <property type="entry name" value="NOVEL THIOESTERASE SUPERFAMILY DOMAIN AND SAPOSIN A-TYPE DOMAIN CONTAINING PROTEIN (0610012H03RIK)"/>
    <property type="match status" value="1"/>
</dbReference>
<organism evidence="3">
    <name type="scientific">Thermorudis peleae</name>
    <dbReference type="NCBI Taxonomy" id="1382356"/>
    <lineage>
        <taxon>Bacteria</taxon>
        <taxon>Pseudomonadati</taxon>
        <taxon>Thermomicrobiota</taxon>
        <taxon>Thermomicrobia</taxon>
        <taxon>Thermomicrobia incertae sedis</taxon>
        <taxon>Thermorudis</taxon>
    </lineage>
</organism>
<dbReference type="PANTHER" id="PTHR31793">
    <property type="entry name" value="4-HYDROXYBENZOYL-COA THIOESTERASE FAMILY MEMBER"/>
    <property type="match status" value="1"/>
</dbReference>
<reference evidence="3" key="1">
    <citation type="journal article" date="2020" name="mSystems">
        <title>Genome- and Community-Level Interaction Insights into Carbon Utilization and Element Cycling Functions of Hydrothermarchaeota in Hydrothermal Sediment.</title>
        <authorList>
            <person name="Zhou Z."/>
            <person name="Liu Y."/>
            <person name="Xu W."/>
            <person name="Pan J."/>
            <person name="Luo Z.H."/>
            <person name="Li M."/>
        </authorList>
    </citation>
    <scope>NUCLEOTIDE SEQUENCE [LARGE SCALE GENOMIC DNA]</scope>
    <source>
        <strain evidence="3">SpSt-210</strain>
    </source>
</reference>
<evidence type="ECO:0000256" key="1">
    <source>
        <dbReference type="ARBA" id="ARBA00005953"/>
    </source>
</evidence>
<evidence type="ECO:0000313" key="3">
    <source>
        <dbReference type="EMBL" id="HEG90931.1"/>
    </source>
</evidence>
<evidence type="ECO:0000256" key="2">
    <source>
        <dbReference type="ARBA" id="ARBA00022801"/>
    </source>
</evidence>
<name>A0A831TEJ5_9BACT</name>
<dbReference type="Pfam" id="PF13279">
    <property type="entry name" value="4HBT_2"/>
    <property type="match status" value="1"/>
</dbReference>
<dbReference type="GO" id="GO:0047617">
    <property type="term" value="F:fatty acyl-CoA hydrolase activity"/>
    <property type="evidence" value="ECO:0007669"/>
    <property type="project" value="TreeGrafter"/>
</dbReference>
<accession>A0A831TEJ5</accession>
<dbReference type="SUPFAM" id="SSF54637">
    <property type="entry name" value="Thioesterase/thiol ester dehydrase-isomerase"/>
    <property type="match status" value="1"/>
</dbReference>